<dbReference type="AlphaFoldDB" id="A0A4Y1ZPS2"/>
<dbReference type="EMBL" id="BGPR01076673">
    <property type="protein sequence ID" value="GBL62054.1"/>
    <property type="molecule type" value="Genomic_DNA"/>
</dbReference>
<gene>
    <name evidence="1" type="ORF">AVEN_85643_1</name>
</gene>
<evidence type="ECO:0000313" key="2">
    <source>
        <dbReference type="Proteomes" id="UP000499080"/>
    </source>
</evidence>
<protein>
    <submittedName>
        <fullName evidence="1">Uncharacterized protein</fullName>
    </submittedName>
</protein>
<name>A0A4Y1ZPS2_ARAVE</name>
<keyword evidence="2" id="KW-1185">Reference proteome</keyword>
<sequence>MKCGPCAMDSRWINCMTEGRMQWGGGESSEKRISIEDTTKADSSKKIHHAIIQFLSLKVVKGTHLMSCLDGSERKLRSVALRWYRDFYTKDVS</sequence>
<proteinExistence type="predicted"/>
<reference evidence="1 2" key="1">
    <citation type="journal article" date="2019" name="Sci. Rep.">
        <title>Orb-weaving spider Araneus ventricosus genome elucidates the spidroin gene catalogue.</title>
        <authorList>
            <person name="Kono N."/>
            <person name="Nakamura H."/>
            <person name="Ohtoshi R."/>
            <person name="Moran D.A.P."/>
            <person name="Shinohara A."/>
            <person name="Yoshida Y."/>
            <person name="Fujiwara M."/>
            <person name="Mori M."/>
            <person name="Tomita M."/>
            <person name="Arakawa K."/>
        </authorList>
    </citation>
    <scope>NUCLEOTIDE SEQUENCE [LARGE SCALE GENOMIC DNA]</scope>
</reference>
<evidence type="ECO:0000313" key="1">
    <source>
        <dbReference type="EMBL" id="GBL62054.1"/>
    </source>
</evidence>
<accession>A0A4Y1ZPS2</accession>
<dbReference type="Proteomes" id="UP000499080">
    <property type="component" value="Unassembled WGS sequence"/>
</dbReference>
<organism evidence="1 2">
    <name type="scientific">Araneus ventricosus</name>
    <name type="common">Orbweaver spider</name>
    <name type="synonym">Epeira ventricosa</name>
    <dbReference type="NCBI Taxonomy" id="182803"/>
    <lineage>
        <taxon>Eukaryota</taxon>
        <taxon>Metazoa</taxon>
        <taxon>Ecdysozoa</taxon>
        <taxon>Arthropoda</taxon>
        <taxon>Chelicerata</taxon>
        <taxon>Arachnida</taxon>
        <taxon>Araneae</taxon>
        <taxon>Araneomorphae</taxon>
        <taxon>Entelegynae</taxon>
        <taxon>Araneoidea</taxon>
        <taxon>Araneidae</taxon>
        <taxon>Araneus</taxon>
    </lineage>
</organism>
<comment type="caution">
    <text evidence="1">The sequence shown here is derived from an EMBL/GenBank/DDBJ whole genome shotgun (WGS) entry which is preliminary data.</text>
</comment>